<sequence length="262" mass="28881">MLLAPHFILFASVALAMPRQVEYELQRLHRNLAKRGCDAYTTSQIKAGEKGIQHNINLIAHARHDLNVLAYDEYHQSHHHKRGAPAEGHVSSGQLVARAADDADVGSGQLVARHDEDTPDAGAHTQPRTVTDSGDDASRLVAREGPTQGGAQIRKDWDNLHDTFHQAIDTRISNQQKLPQTNPAQPILKIYGEKQGATHEVIHSLQGTWSADKTKIQGLEKGFQGGVNLNKEALKAAGTQCKRDLDRIIWIRDNFMPETVAA</sequence>
<dbReference type="AlphaFoldDB" id="A0AAD9MBH9"/>
<comment type="caution">
    <text evidence="3">The sequence shown here is derived from an EMBL/GenBank/DDBJ whole genome shotgun (WGS) entry which is preliminary data.</text>
</comment>
<evidence type="ECO:0000256" key="2">
    <source>
        <dbReference type="SAM" id="SignalP"/>
    </source>
</evidence>
<evidence type="ECO:0000313" key="4">
    <source>
        <dbReference type="Proteomes" id="UP001217918"/>
    </source>
</evidence>
<keyword evidence="4" id="KW-1185">Reference proteome</keyword>
<evidence type="ECO:0000256" key="1">
    <source>
        <dbReference type="SAM" id="MobiDB-lite"/>
    </source>
</evidence>
<evidence type="ECO:0000313" key="3">
    <source>
        <dbReference type="EMBL" id="KAK2071039.1"/>
    </source>
</evidence>
<feature type="region of interest" description="Disordered" evidence="1">
    <location>
        <begin position="113"/>
        <end position="153"/>
    </location>
</feature>
<keyword evidence="2" id="KW-0732">Signal</keyword>
<dbReference type="EMBL" id="JAQQPM010000004">
    <property type="protein sequence ID" value="KAK2071039.1"/>
    <property type="molecule type" value="Genomic_DNA"/>
</dbReference>
<name>A0AAD9MBH9_9PEZI</name>
<feature type="chain" id="PRO_5042220836" evidence="2">
    <location>
        <begin position="17"/>
        <end position="262"/>
    </location>
</feature>
<proteinExistence type="predicted"/>
<accession>A0AAD9MBH9</accession>
<protein>
    <submittedName>
        <fullName evidence="3">Uncharacterized protein</fullName>
    </submittedName>
</protein>
<dbReference type="Proteomes" id="UP001217918">
    <property type="component" value="Unassembled WGS sequence"/>
</dbReference>
<feature type="signal peptide" evidence="2">
    <location>
        <begin position="1"/>
        <end position="16"/>
    </location>
</feature>
<organism evidence="3 4">
    <name type="scientific">Phyllachora maydis</name>
    <dbReference type="NCBI Taxonomy" id="1825666"/>
    <lineage>
        <taxon>Eukaryota</taxon>
        <taxon>Fungi</taxon>
        <taxon>Dikarya</taxon>
        <taxon>Ascomycota</taxon>
        <taxon>Pezizomycotina</taxon>
        <taxon>Sordariomycetes</taxon>
        <taxon>Sordariomycetidae</taxon>
        <taxon>Phyllachorales</taxon>
        <taxon>Phyllachoraceae</taxon>
        <taxon>Phyllachora</taxon>
    </lineage>
</organism>
<gene>
    <name evidence="3" type="ORF">P8C59_005494</name>
</gene>
<reference evidence="3" key="1">
    <citation type="journal article" date="2023" name="Mol. Plant Microbe Interact.">
        <title>Elucidating the Obligate Nature and Biological Capacity of an Invasive Fungal Corn Pathogen.</title>
        <authorList>
            <person name="MacCready J.S."/>
            <person name="Roggenkamp E.M."/>
            <person name="Gdanetz K."/>
            <person name="Chilvers M.I."/>
        </authorList>
    </citation>
    <scope>NUCLEOTIDE SEQUENCE</scope>
    <source>
        <strain evidence="3">PM02</strain>
    </source>
</reference>